<dbReference type="GO" id="GO:0016846">
    <property type="term" value="F:carbon-sulfur lyase activity"/>
    <property type="evidence" value="ECO:0007669"/>
    <property type="project" value="InterPro"/>
</dbReference>
<evidence type="ECO:0000256" key="3">
    <source>
        <dbReference type="ARBA" id="ARBA00022833"/>
    </source>
</evidence>
<name>A0A7S0ZC32_9RHOD</name>
<dbReference type="EMBL" id="HBFP01002117">
    <property type="protein sequence ID" value="CAD8817148.1"/>
    <property type="molecule type" value="Transcribed_RNA"/>
</dbReference>
<accession>A0A7S0ZC32</accession>
<comment type="similarity">
    <text evidence="1">Belongs to the Gfa family.</text>
</comment>
<dbReference type="Pfam" id="PF04828">
    <property type="entry name" value="GFA"/>
    <property type="match status" value="1"/>
</dbReference>
<dbReference type="GO" id="GO:0046872">
    <property type="term" value="F:metal ion binding"/>
    <property type="evidence" value="ECO:0007669"/>
    <property type="project" value="UniProtKB-KW"/>
</dbReference>
<keyword evidence="3" id="KW-0862">Zinc</keyword>
<feature type="domain" description="CENP-V/GFA" evidence="5">
    <location>
        <begin position="5"/>
        <end position="120"/>
    </location>
</feature>
<reference evidence="6" key="1">
    <citation type="submission" date="2021-01" db="EMBL/GenBank/DDBJ databases">
        <authorList>
            <person name="Corre E."/>
            <person name="Pelletier E."/>
            <person name="Niang G."/>
            <person name="Scheremetjew M."/>
            <person name="Finn R."/>
            <person name="Kale V."/>
            <person name="Holt S."/>
            <person name="Cochrane G."/>
            <person name="Meng A."/>
            <person name="Brown T."/>
            <person name="Cohen L."/>
        </authorList>
    </citation>
    <scope>NUCLEOTIDE SEQUENCE</scope>
    <source>
        <strain evidence="6">CCMP3278</strain>
    </source>
</reference>
<dbReference type="PROSITE" id="PS51891">
    <property type="entry name" value="CENP_V_GFA"/>
    <property type="match status" value="1"/>
</dbReference>
<evidence type="ECO:0000256" key="4">
    <source>
        <dbReference type="ARBA" id="ARBA00023239"/>
    </source>
</evidence>
<dbReference type="SUPFAM" id="SSF51316">
    <property type="entry name" value="Mss4-like"/>
    <property type="match status" value="1"/>
</dbReference>
<keyword evidence="4" id="KW-0456">Lyase</keyword>
<dbReference type="InterPro" id="IPR011057">
    <property type="entry name" value="Mss4-like_sf"/>
</dbReference>
<dbReference type="InterPro" id="IPR006913">
    <property type="entry name" value="CENP-V/GFA"/>
</dbReference>
<evidence type="ECO:0000256" key="1">
    <source>
        <dbReference type="ARBA" id="ARBA00005495"/>
    </source>
</evidence>
<evidence type="ECO:0000256" key="2">
    <source>
        <dbReference type="ARBA" id="ARBA00022723"/>
    </source>
</evidence>
<evidence type="ECO:0000259" key="5">
    <source>
        <dbReference type="PROSITE" id="PS51891"/>
    </source>
</evidence>
<dbReference type="PANTHER" id="PTHR33337">
    <property type="entry name" value="GFA DOMAIN-CONTAINING PROTEIN"/>
    <property type="match status" value="1"/>
</dbReference>
<gene>
    <name evidence="6" type="ORF">TOLI1172_LOCUS1536</name>
</gene>
<keyword evidence="2" id="KW-0479">Metal-binding</keyword>
<sequence>MGEEYKVCCDCGSVEATMYGVPRVTGICHCSDCRELRQVPFFQVVAYEEPNLKLTKGEDNVMGFQHPTKRMKRIFCKSCGETIYSTNGMNWKIVSQLLVKKSNDNELPEIMKPRAHFFYSSRVIDVNDNLPGKD</sequence>
<organism evidence="6">
    <name type="scientific">Timspurckia oligopyrenoides</name>
    <dbReference type="NCBI Taxonomy" id="708627"/>
    <lineage>
        <taxon>Eukaryota</taxon>
        <taxon>Rhodophyta</taxon>
        <taxon>Bangiophyceae</taxon>
        <taxon>Porphyridiales</taxon>
        <taxon>Porphyridiaceae</taxon>
        <taxon>Timspurckia</taxon>
    </lineage>
</organism>
<evidence type="ECO:0000313" key="6">
    <source>
        <dbReference type="EMBL" id="CAD8817148.1"/>
    </source>
</evidence>
<protein>
    <recommendedName>
        <fullName evidence="5">CENP-V/GFA domain-containing protein</fullName>
    </recommendedName>
</protein>
<dbReference type="AlphaFoldDB" id="A0A7S0ZC32"/>
<dbReference type="PANTHER" id="PTHR33337:SF40">
    <property type="entry name" value="CENP-V_GFA DOMAIN-CONTAINING PROTEIN-RELATED"/>
    <property type="match status" value="1"/>
</dbReference>
<proteinExistence type="inferred from homology"/>
<dbReference type="Gene3D" id="3.90.1590.10">
    <property type="entry name" value="glutathione-dependent formaldehyde- activating enzyme (gfa)"/>
    <property type="match status" value="1"/>
</dbReference>